<dbReference type="InterPro" id="IPR050468">
    <property type="entry name" value="Cuticle_Struct_Prot"/>
</dbReference>
<evidence type="ECO:0008006" key="6">
    <source>
        <dbReference type="Google" id="ProtNLM"/>
    </source>
</evidence>
<evidence type="ECO:0000313" key="5">
    <source>
        <dbReference type="Proteomes" id="UP001497623"/>
    </source>
</evidence>
<evidence type="ECO:0000256" key="3">
    <source>
        <dbReference type="SAM" id="SignalP"/>
    </source>
</evidence>
<keyword evidence="3" id="KW-0732">Signal</keyword>
<feature type="signal peptide" evidence="3">
    <location>
        <begin position="1"/>
        <end position="15"/>
    </location>
</feature>
<dbReference type="EMBL" id="CAXKWB010006068">
    <property type="protein sequence ID" value="CAL4081228.1"/>
    <property type="molecule type" value="Genomic_DNA"/>
</dbReference>
<name>A0AAV2QHW0_MEGNR</name>
<reference evidence="4 5" key="1">
    <citation type="submission" date="2024-05" db="EMBL/GenBank/DDBJ databases">
        <authorList>
            <person name="Wallberg A."/>
        </authorList>
    </citation>
    <scope>NUCLEOTIDE SEQUENCE [LARGE SCALE GENOMIC DNA]</scope>
</reference>
<dbReference type="PROSITE" id="PS51155">
    <property type="entry name" value="CHIT_BIND_RR_2"/>
    <property type="match status" value="1"/>
</dbReference>
<protein>
    <recommendedName>
        <fullName evidence="6">Pupal cuticle protein Edg-78E</fullName>
    </recommendedName>
</protein>
<dbReference type="Proteomes" id="UP001497623">
    <property type="component" value="Unassembled WGS sequence"/>
</dbReference>
<dbReference type="PRINTS" id="PR00947">
    <property type="entry name" value="CUTICLE"/>
</dbReference>
<comment type="caution">
    <text evidence="4">The sequence shown here is derived from an EMBL/GenBank/DDBJ whole genome shotgun (WGS) entry which is preliminary data.</text>
</comment>
<dbReference type="GO" id="GO:0008010">
    <property type="term" value="F:structural constituent of chitin-based larval cuticle"/>
    <property type="evidence" value="ECO:0007669"/>
    <property type="project" value="TreeGrafter"/>
</dbReference>
<keyword evidence="5" id="KW-1185">Reference proteome</keyword>
<dbReference type="PANTHER" id="PTHR10380:SF173">
    <property type="entry name" value="CUTICULAR PROTEIN 47EF, ISOFORM C-RELATED"/>
    <property type="match status" value="1"/>
</dbReference>
<dbReference type="GO" id="GO:0062129">
    <property type="term" value="C:chitin-based extracellular matrix"/>
    <property type="evidence" value="ECO:0007669"/>
    <property type="project" value="TreeGrafter"/>
</dbReference>
<keyword evidence="1 2" id="KW-0193">Cuticle</keyword>
<gene>
    <name evidence="4" type="ORF">MNOR_LOCUS11509</name>
</gene>
<evidence type="ECO:0000313" key="4">
    <source>
        <dbReference type="EMBL" id="CAL4081228.1"/>
    </source>
</evidence>
<feature type="chain" id="PRO_5043875627" description="Pupal cuticle protein Edg-78E" evidence="3">
    <location>
        <begin position="16"/>
        <end position="133"/>
    </location>
</feature>
<accession>A0AAV2QHW0</accession>
<evidence type="ECO:0000256" key="2">
    <source>
        <dbReference type="PROSITE-ProRule" id="PRU00497"/>
    </source>
</evidence>
<sequence length="133" mass="14575">MKTIIFSCVIAMAMAAPQFVEPIAILSQSSQMDGANFRYNYETQDGTAVDTVGSEGVNGGSNIEGSYRFTAPSGELIEVRYIANENGAQYSSPILPQQVQPIHPVPEHALELIRIAEELRSQGVQWDNQGFRI</sequence>
<evidence type="ECO:0000256" key="1">
    <source>
        <dbReference type="ARBA" id="ARBA00022460"/>
    </source>
</evidence>
<dbReference type="AlphaFoldDB" id="A0AAV2QHW0"/>
<dbReference type="Pfam" id="PF00379">
    <property type="entry name" value="Chitin_bind_4"/>
    <property type="match status" value="1"/>
</dbReference>
<dbReference type="PANTHER" id="PTHR10380">
    <property type="entry name" value="CUTICLE PROTEIN"/>
    <property type="match status" value="1"/>
</dbReference>
<organism evidence="4 5">
    <name type="scientific">Meganyctiphanes norvegica</name>
    <name type="common">Northern krill</name>
    <name type="synonym">Thysanopoda norvegica</name>
    <dbReference type="NCBI Taxonomy" id="48144"/>
    <lineage>
        <taxon>Eukaryota</taxon>
        <taxon>Metazoa</taxon>
        <taxon>Ecdysozoa</taxon>
        <taxon>Arthropoda</taxon>
        <taxon>Crustacea</taxon>
        <taxon>Multicrustacea</taxon>
        <taxon>Malacostraca</taxon>
        <taxon>Eumalacostraca</taxon>
        <taxon>Eucarida</taxon>
        <taxon>Euphausiacea</taxon>
        <taxon>Euphausiidae</taxon>
        <taxon>Meganyctiphanes</taxon>
    </lineage>
</organism>
<dbReference type="InterPro" id="IPR000618">
    <property type="entry name" value="Insect_cuticle"/>
</dbReference>
<proteinExistence type="predicted"/>